<dbReference type="AlphaFoldDB" id="A0A494Y9M0"/>
<organism evidence="1 2">
    <name type="scientific">Pararobbsia silviterrae</name>
    <dbReference type="NCBI Taxonomy" id="1792498"/>
    <lineage>
        <taxon>Bacteria</taxon>
        <taxon>Pseudomonadati</taxon>
        <taxon>Pseudomonadota</taxon>
        <taxon>Betaproteobacteria</taxon>
        <taxon>Burkholderiales</taxon>
        <taxon>Burkholderiaceae</taxon>
        <taxon>Pararobbsia</taxon>
    </lineage>
</organism>
<accession>A0A494Y9M0</accession>
<reference evidence="1 2" key="1">
    <citation type="submission" date="2018-10" db="EMBL/GenBank/DDBJ databases">
        <title>Robbsia sp. DHC34, isolated from soil.</title>
        <authorList>
            <person name="Gao Z.-H."/>
            <person name="Qiu L.-H."/>
        </authorList>
    </citation>
    <scope>NUCLEOTIDE SEQUENCE [LARGE SCALE GENOMIC DNA]</scope>
    <source>
        <strain evidence="1 2">DHC34</strain>
    </source>
</reference>
<dbReference type="Proteomes" id="UP000270342">
    <property type="component" value="Unassembled WGS sequence"/>
</dbReference>
<protein>
    <submittedName>
        <fullName evidence="1">Uncharacterized protein</fullName>
    </submittedName>
</protein>
<evidence type="ECO:0000313" key="1">
    <source>
        <dbReference type="EMBL" id="RKP59334.1"/>
    </source>
</evidence>
<proteinExistence type="predicted"/>
<name>A0A494Y9M0_9BURK</name>
<sequence length="67" mass="6995">MRPVEPAPGRCGDCAHRSANRADLEALIPGLASLGSGFGASVAESRLCMLHDRLVSPNDACGRFSRA</sequence>
<keyword evidence="2" id="KW-1185">Reference proteome</keyword>
<gene>
    <name evidence="1" type="ORF">D7S86_00490</name>
</gene>
<comment type="caution">
    <text evidence="1">The sequence shown here is derived from an EMBL/GenBank/DDBJ whole genome shotgun (WGS) entry which is preliminary data.</text>
</comment>
<evidence type="ECO:0000313" key="2">
    <source>
        <dbReference type="Proteomes" id="UP000270342"/>
    </source>
</evidence>
<dbReference type="EMBL" id="RBZU01000001">
    <property type="protein sequence ID" value="RKP59334.1"/>
    <property type="molecule type" value="Genomic_DNA"/>
</dbReference>